<evidence type="ECO:0000313" key="3">
    <source>
        <dbReference type="Proteomes" id="UP000887116"/>
    </source>
</evidence>
<feature type="compositionally biased region" description="Basic and acidic residues" evidence="1">
    <location>
        <begin position="1"/>
        <end position="11"/>
    </location>
</feature>
<feature type="region of interest" description="Disordered" evidence="1">
    <location>
        <begin position="1"/>
        <end position="42"/>
    </location>
</feature>
<accession>A0A8X6FJ26</accession>
<reference evidence="2" key="1">
    <citation type="submission" date="2020-07" db="EMBL/GenBank/DDBJ databases">
        <title>Multicomponent nature underlies the extraordinary mechanical properties of spider dragline silk.</title>
        <authorList>
            <person name="Kono N."/>
            <person name="Nakamura H."/>
            <person name="Mori M."/>
            <person name="Yoshida Y."/>
            <person name="Ohtoshi R."/>
            <person name="Malay A.D."/>
            <person name="Moran D.A.P."/>
            <person name="Tomita M."/>
            <person name="Numata K."/>
            <person name="Arakawa K."/>
        </authorList>
    </citation>
    <scope>NUCLEOTIDE SEQUENCE</scope>
</reference>
<protein>
    <submittedName>
        <fullName evidence="2">Uncharacterized protein</fullName>
    </submittedName>
</protein>
<evidence type="ECO:0000313" key="2">
    <source>
        <dbReference type="EMBL" id="GFQ81012.1"/>
    </source>
</evidence>
<organism evidence="2 3">
    <name type="scientific">Trichonephila clavata</name>
    <name type="common">Joro spider</name>
    <name type="synonym">Nephila clavata</name>
    <dbReference type="NCBI Taxonomy" id="2740835"/>
    <lineage>
        <taxon>Eukaryota</taxon>
        <taxon>Metazoa</taxon>
        <taxon>Ecdysozoa</taxon>
        <taxon>Arthropoda</taxon>
        <taxon>Chelicerata</taxon>
        <taxon>Arachnida</taxon>
        <taxon>Araneae</taxon>
        <taxon>Araneomorphae</taxon>
        <taxon>Entelegynae</taxon>
        <taxon>Araneoidea</taxon>
        <taxon>Nephilidae</taxon>
        <taxon>Trichonephila</taxon>
    </lineage>
</organism>
<dbReference type="OrthoDB" id="6438727at2759"/>
<comment type="caution">
    <text evidence="2">The sequence shown here is derived from an EMBL/GenBank/DDBJ whole genome shotgun (WGS) entry which is preliminary data.</text>
</comment>
<keyword evidence="3" id="KW-1185">Reference proteome</keyword>
<evidence type="ECO:0000256" key="1">
    <source>
        <dbReference type="SAM" id="MobiDB-lite"/>
    </source>
</evidence>
<gene>
    <name evidence="2" type="ORF">TNCT_493931</name>
</gene>
<dbReference type="AlphaFoldDB" id="A0A8X6FJ26"/>
<name>A0A8X6FJ26_TRICU</name>
<dbReference type="EMBL" id="BMAO01002471">
    <property type="protein sequence ID" value="GFQ81012.1"/>
    <property type="molecule type" value="Genomic_DNA"/>
</dbReference>
<sequence>MEFQAKPEPRCIPRNSENPKKISCGRRQNRSDSAKWKMSVSTAKTLQSKSPYGACRKTPAGELGGIKDVQKVFRVSRVYWS</sequence>
<proteinExistence type="predicted"/>
<dbReference type="Proteomes" id="UP000887116">
    <property type="component" value="Unassembled WGS sequence"/>
</dbReference>